<dbReference type="EnsemblMetazoa" id="AQUA014585-RA">
    <property type="protein sequence ID" value="AQUA014585-PA"/>
    <property type="gene ID" value="AQUA014585"/>
</dbReference>
<protein>
    <submittedName>
        <fullName evidence="1">Uncharacterized protein</fullName>
    </submittedName>
</protein>
<dbReference type="AlphaFoldDB" id="A0A182XRW6"/>
<evidence type="ECO:0000313" key="2">
    <source>
        <dbReference type="Proteomes" id="UP000076407"/>
    </source>
</evidence>
<sequence length="32" mass="3753">MSQFKCVEVHAHDTRVPPCRARRRNLISNAEM</sequence>
<dbReference type="VEuPathDB" id="VectorBase:AQUA014585"/>
<keyword evidence="2" id="KW-1185">Reference proteome</keyword>
<dbReference type="Proteomes" id="UP000076407">
    <property type="component" value="Unassembled WGS sequence"/>
</dbReference>
<name>A0A182XRW6_ANOQN</name>
<evidence type="ECO:0000313" key="1">
    <source>
        <dbReference type="EnsemblMetazoa" id="AQUA014585-PA"/>
    </source>
</evidence>
<organism evidence="1 2">
    <name type="scientific">Anopheles quadriannulatus</name>
    <name type="common">Mosquito</name>
    <dbReference type="NCBI Taxonomy" id="34691"/>
    <lineage>
        <taxon>Eukaryota</taxon>
        <taxon>Metazoa</taxon>
        <taxon>Ecdysozoa</taxon>
        <taxon>Arthropoda</taxon>
        <taxon>Hexapoda</taxon>
        <taxon>Insecta</taxon>
        <taxon>Pterygota</taxon>
        <taxon>Neoptera</taxon>
        <taxon>Endopterygota</taxon>
        <taxon>Diptera</taxon>
        <taxon>Nematocera</taxon>
        <taxon>Culicoidea</taxon>
        <taxon>Culicidae</taxon>
        <taxon>Anophelinae</taxon>
        <taxon>Anopheles</taxon>
    </lineage>
</organism>
<reference evidence="1" key="1">
    <citation type="submission" date="2020-05" db="UniProtKB">
        <authorList>
            <consortium name="EnsemblMetazoa"/>
        </authorList>
    </citation>
    <scope>IDENTIFICATION</scope>
    <source>
        <strain evidence="1">SANGQUA</strain>
    </source>
</reference>
<proteinExistence type="predicted"/>
<accession>A0A182XRW6</accession>